<dbReference type="Gene3D" id="3.40.50.300">
    <property type="entry name" value="P-loop containing nucleotide triphosphate hydrolases"/>
    <property type="match status" value="1"/>
</dbReference>
<organism evidence="5 6">
    <name type="scientific">Ktedonobacter robiniae</name>
    <dbReference type="NCBI Taxonomy" id="2778365"/>
    <lineage>
        <taxon>Bacteria</taxon>
        <taxon>Bacillati</taxon>
        <taxon>Chloroflexota</taxon>
        <taxon>Ktedonobacteria</taxon>
        <taxon>Ktedonobacterales</taxon>
        <taxon>Ktedonobacteraceae</taxon>
        <taxon>Ktedonobacter</taxon>
    </lineage>
</organism>
<evidence type="ECO:0000256" key="3">
    <source>
        <dbReference type="ARBA" id="ARBA00023163"/>
    </source>
</evidence>
<dbReference type="PANTHER" id="PTHR44688:SF25">
    <property type="entry name" value="HTH LUXR-TYPE DOMAIN-CONTAINING PROTEIN"/>
    <property type="match status" value="1"/>
</dbReference>
<dbReference type="InterPro" id="IPR059106">
    <property type="entry name" value="WHD_MalT"/>
</dbReference>
<dbReference type="InterPro" id="IPR000792">
    <property type="entry name" value="Tscrpt_reg_LuxR_C"/>
</dbReference>
<keyword evidence="3" id="KW-0804">Transcription</keyword>
<dbReference type="InterPro" id="IPR016032">
    <property type="entry name" value="Sig_transdc_resp-reg_C-effctor"/>
</dbReference>
<dbReference type="InterPro" id="IPR041617">
    <property type="entry name" value="TPR_MalT"/>
</dbReference>
<comment type="caution">
    <text evidence="5">The sequence shown here is derived from an EMBL/GenBank/DDBJ whole genome shotgun (WGS) entry which is preliminary data.</text>
</comment>
<dbReference type="RefSeq" id="WP_201368778.1">
    <property type="nucleotide sequence ID" value="NZ_BNJG01000001.1"/>
</dbReference>
<dbReference type="Proteomes" id="UP000654345">
    <property type="component" value="Unassembled WGS sequence"/>
</dbReference>
<accession>A0ABQ3UGH4</accession>
<dbReference type="Pfam" id="PF25873">
    <property type="entry name" value="WHD_MalT"/>
    <property type="match status" value="1"/>
</dbReference>
<dbReference type="Gene3D" id="1.25.40.10">
    <property type="entry name" value="Tetratricopeptide repeat domain"/>
    <property type="match status" value="1"/>
</dbReference>
<dbReference type="SUPFAM" id="SSF46894">
    <property type="entry name" value="C-terminal effector domain of the bipartite response regulators"/>
    <property type="match status" value="1"/>
</dbReference>
<keyword evidence="6" id="KW-1185">Reference proteome</keyword>
<evidence type="ECO:0000259" key="4">
    <source>
        <dbReference type="PROSITE" id="PS50043"/>
    </source>
</evidence>
<dbReference type="InterPro" id="IPR036388">
    <property type="entry name" value="WH-like_DNA-bd_sf"/>
</dbReference>
<evidence type="ECO:0000313" key="5">
    <source>
        <dbReference type="EMBL" id="GHO51806.1"/>
    </source>
</evidence>
<dbReference type="PROSITE" id="PS00622">
    <property type="entry name" value="HTH_LUXR_1"/>
    <property type="match status" value="1"/>
</dbReference>
<reference evidence="5 6" key="1">
    <citation type="journal article" date="2021" name="Int. J. Syst. Evol. Microbiol.">
        <title>Reticulibacter mediterranei gen. nov., sp. nov., within the new family Reticulibacteraceae fam. nov., and Ktedonospora formicarum gen. nov., sp. nov., Ktedonobacter robiniae sp. nov., Dictyobacter formicarum sp. nov. and Dictyobacter arantiisoli sp. nov., belonging to the class Ktedonobacteria.</title>
        <authorList>
            <person name="Yabe S."/>
            <person name="Zheng Y."/>
            <person name="Wang C.M."/>
            <person name="Sakai Y."/>
            <person name="Abe K."/>
            <person name="Yokota A."/>
            <person name="Donadio S."/>
            <person name="Cavaletti L."/>
            <person name="Monciardini P."/>
        </authorList>
    </citation>
    <scope>NUCLEOTIDE SEQUENCE [LARGE SCALE GENOMIC DNA]</scope>
    <source>
        <strain evidence="5 6">SOSP1-30</strain>
    </source>
</reference>
<dbReference type="Gene3D" id="1.10.10.10">
    <property type="entry name" value="Winged helix-like DNA-binding domain superfamily/Winged helix DNA-binding domain"/>
    <property type="match status" value="1"/>
</dbReference>
<proteinExistence type="predicted"/>
<dbReference type="SUPFAM" id="SSF52540">
    <property type="entry name" value="P-loop containing nucleoside triphosphate hydrolases"/>
    <property type="match status" value="1"/>
</dbReference>
<gene>
    <name evidence="5" type="ORF">KSB_02810</name>
</gene>
<evidence type="ECO:0000256" key="1">
    <source>
        <dbReference type="ARBA" id="ARBA00023015"/>
    </source>
</evidence>
<dbReference type="InterPro" id="IPR011990">
    <property type="entry name" value="TPR-like_helical_dom_sf"/>
</dbReference>
<protein>
    <submittedName>
        <fullName evidence="5">LuxR family transcriptional regulator</fullName>
    </submittedName>
</protein>
<dbReference type="Pfam" id="PF17874">
    <property type="entry name" value="TPR_MalT"/>
    <property type="match status" value="1"/>
</dbReference>
<keyword evidence="1" id="KW-0805">Transcription regulation</keyword>
<feature type="domain" description="HTH luxR-type" evidence="4">
    <location>
        <begin position="957"/>
        <end position="1022"/>
    </location>
</feature>
<dbReference type="EMBL" id="BNJG01000001">
    <property type="protein sequence ID" value="GHO51806.1"/>
    <property type="molecule type" value="Genomic_DNA"/>
</dbReference>
<dbReference type="Pfam" id="PF00196">
    <property type="entry name" value="GerE"/>
    <property type="match status" value="1"/>
</dbReference>
<keyword evidence="2" id="KW-0238">DNA-binding</keyword>
<evidence type="ECO:0000256" key="2">
    <source>
        <dbReference type="ARBA" id="ARBA00023125"/>
    </source>
</evidence>
<sequence>MPRRLMARVIDNQLTLPSSLTYMHATLEVNSSAWFTWLQAEETHAFAYQTAHGSFTARREFRQGNGYWYAYRSRNAKLHKVYLGKSEELTQQRLSDVLKKLLERSVGIKDILHKNDTRLEQLHASLLLAKVDIPAVPGNLVTRPRVMHILQRALVYPVTMVCAPAGFGKTTLLSEWGNRNRSSVAWLSLDKEDNDPLRFLVYVVKALQQLCPGVGQQVLAALSISSTCSLTHSLYTVINDLAARTSSATLIFDDYQAIDYEVIHTTIQTVAEHLPPHIHFILACRSVPALPLARLRANNKLADIDVTTLRFTHEEVDTLFNVGMKLRLTAEEREILFQRTEGWVAGLRLFGLAMLNRSGSSFAVSLATGNRYVIAYLLEEIFDHLPVQIRTFLLHTSILERLNGSLCRAVTEQENAAALLEWLIQANFFISPCAEAGNDYLYHTLFAEALRHRLELAHPELIPVLHVRASRWFETHHALDKAINHALEAQDHECSLALIEQVAQEFLAKGEIACLQRWLDALPIKALYTRPRLCMAAAWIQLLTTQTGCHSWLDAAEQAINQQTETLLPTVAQAMTNEVQTLRAIMVIACNEFTRAIEMCSHILSHLPGERLFERGLALFVLGTAHLRGADVHIAVQALSEASSHIQALGHDLLTQYIMVIQVELYRMQGYLLQATRLCQQIIKHSPQQDGQPFPMVGIAQIWLGDIFLEWNDLEQAKHHLLLGWQIGEQIHSRHITVHSALKLVHVAQAQGDIEEAEHWLRQAEALAQRANIIEEIEEVAAVRAWLALRHNRLREALLWVQERNFFCDEIFHRQEQEYLMLIRVMLAAEQNTMNGQYIQQAHAALMYLYRSAEQAGRVRSLIDILILQSIAFYIQQQIEDALATLTQAMHLAEQGRHIYPFVSEGEVVEKLLRQLLERQRTHKFGEQQVNLAYLRTLIAAFEQPTLRIQFVPSVDEQPLFIPLSWREREVLYLMAAGRKNQEIARELFVVTGTVKAHINNIYRKLNVNSRVQAIARAKKLHLL</sequence>
<dbReference type="CDD" id="cd06170">
    <property type="entry name" value="LuxR_C_like"/>
    <property type="match status" value="1"/>
</dbReference>
<evidence type="ECO:0000313" key="6">
    <source>
        <dbReference type="Proteomes" id="UP000654345"/>
    </source>
</evidence>
<dbReference type="InterPro" id="IPR027417">
    <property type="entry name" value="P-loop_NTPase"/>
</dbReference>
<dbReference type="PANTHER" id="PTHR44688">
    <property type="entry name" value="DNA-BINDING TRANSCRIPTIONAL ACTIVATOR DEVR_DOSR"/>
    <property type="match status" value="1"/>
</dbReference>
<name>A0ABQ3UGH4_9CHLR</name>
<dbReference type="SUPFAM" id="SSF48452">
    <property type="entry name" value="TPR-like"/>
    <property type="match status" value="1"/>
</dbReference>
<dbReference type="PRINTS" id="PR00038">
    <property type="entry name" value="HTHLUXR"/>
</dbReference>
<dbReference type="PROSITE" id="PS50043">
    <property type="entry name" value="HTH_LUXR_2"/>
    <property type="match status" value="1"/>
</dbReference>
<dbReference type="SMART" id="SM00421">
    <property type="entry name" value="HTH_LUXR"/>
    <property type="match status" value="1"/>
</dbReference>